<evidence type="ECO:0000313" key="3">
    <source>
        <dbReference type="Proteomes" id="UP001652628"/>
    </source>
</evidence>
<name>A0ABM4TNJ4_DROSZ</name>
<protein>
    <submittedName>
        <fullName evidence="4">Serum response factor homolog A-like</fullName>
    </submittedName>
</protein>
<dbReference type="GeneID" id="139352798"/>
<sequence>MVRAGVPQGSVLGPVLYTLFTSDLPCSNKPGTILATYADDTAFIANAYAQSKRQELPRNSSTLTGNRWNISINGRNSSVYTVAEAIQQAIKAASSISKLHIDDKISHPIEALFPKSQLIRMFGQILWSQQFPPLGSNNRKQSQLHHQVVPPRQQQQLSQQQQRPQQQQQQPSQQQQSSSQQLRRSSQQLINDQQWQRQEQIFMQSNQNLSVLVAQMDKLFQMMETGMHTNVSGDPVTQAPAEEH</sequence>
<evidence type="ECO:0000259" key="2">
    <source>
        <dbReference type="PROSITE" id="PS50878"/>
    </source>
</evidence>
<dbReference type="InterPro" id="IPR000477">
    <property type="entry name" value="RT_dom"/>
</dbReference>
<accession>A0ABM4TNJ4</accession>
<dbReference type="PROSITE" id="PS50878">
    <property type="entry name" value="RT_POL"/>
    <property type="match status" value="1"/>
</dbReference>
<feature type="compositionally biased region" description="Low complexity" evidence="1">
    <location>
        <begin position="144"/>
        <end position="189"/>
    </location>
</feature>
<organism evidence="3 4">
    <name type="scientific">Drosophila suzukii</name>
    <name type="common">Spotted-wing drosophila fruit fly</name>
    <dbReference type="NCBI Taxonomy" id="28584"/>
    <lineage>
        <taxon>Eukaryota</taxon>
        <taxon>Metazoa</taxon>
        <taxon>Ecdysozoa</taxon>
        <taxon>Arthropoda</taxon>
        <taxon>Hexapoda</taxon>
        <taxon>Insecta</taxon>
        <taxon>Pterygota</taxon>
        <taxon>Neoptera</taxon>
        <taxon>Endopterygota</taxon>
        <taxon>Diptera</taxon>
        <taxon>Brachycera</taxon>
        <taxon>Muscomorpha</taxon>
        <taxon>Ephydroidea</taxon>
        <taxon>Drosophilidae</taxon>
        <taxon>Drosophila</taxon>
        <taxon>Sophophora</taxon>
    </lineage>
</organism>
<proteinExistence type="predicted"/>
<gene>
    <name evidence="4" type="primary">LOC139352798</name>
</gene>
<dbReference type="RefSeq" id="XP_070851529.1">
    <property type="nucleotide sequence ID" value="XM_070995428.1"/>
</dbReference>
<evidence type="ECO:0000256" key="1">
    <source>
        <dbReference type="SAM" id="MobiDB-lite"/>
    </source>
</evidence>
<keyword evidence="3" id="KW-1185">Reference proteome</keyword>
<feature type="domain" description="Reverse transcriptase" evidence="2">
    <location>
        <begin position="1"/>
        <end position="126"/>
    </location>
</feature>
<reference evidence="4" key="1">
    <citation type="submission" date="2025-08" db="UniProtKB">
        <authorList>
            <consortium name="RefSeq"/>
        </authorList>
    </citation>
    <scope>IDENTIFICATION</scope>
</reference>
<evidence type="ECO:0000313" key="4">
    <source>
        <dbReference type="RefSeq" id="XP_070851529.1"/>
    </source>
</evidence>
<feature type="region of interest" description="Disordered" evidence="1">
    <location>
        <begin position="134"/>
        <end position="190"/>
    </location>
</feature>
<dbReference type="Proteomes" id="UP001652628">
    <property type="component" value="Chromosome 3"/>
</dbReference>